<keyword evidence="3" id="KW-0804">Transcription</keyword>
<dbReference type="GO" id="GO:0003677">
    <property type="term" value="F:DNA binding"/>
    <property type="evidence" value="ECO:0007669"/>
    <property type="project" value="UniProtKB-KW"/>
</dbReference>
<dbReference type="InterPro" id="IPR000835">
    <property type="entry name" value="HTH_MarR-typ"/>
</dbReference>
<feature type="domain" description="HTH marR-type" evidence="4">
    <location>
        <begin position="12"/>
        <end position="163"/>
    </location>
</feature>
<dbReference type="EMBL" id="LUKE01000001">
    <property type="protein sequence ID" value="KYG65959.1"/>
    <property type="molecule type" value="Genomic_DNA"/>
</dbReference>
<proteinExistence type="predicted"/>
<dbReference type="AlphaFoldDB" id="A0A150WNT8"/>
<dbReference type="InterPro" id="IPR036390">
    <property type="entry name" value="WH_DNA-bd_sf"/>
</dbReference>
<gene>
    <name evidence="5" type="ORF">AZI86_02495</name>
</gene>
<dbReference type="PANTHER" id="PTHR42756">
    <property type="entry name" value="TRANSCRIPTIONAL REGULATOR, MARR"/>
    <property type="match status" value="1"/>
</dbReference>
<dbReference type="InterPro" id="IPR036388">
    <property type="entry name" value="WH-like_DNA-bd_sf"/>
</dbReference>
<dbReference type="InterPro" id="IPR023187">
    <property type="entry name" value="Tscrpt_reg_MarR-type_CS"/>
</dbReference>
<dbReference type="RefSeq" id="WP_061833519.1">
    <property type="nucleotide sequence ID" value="NZ_LUKE01000001.1"/>
</dbReference>
<keyword evidence="6" id="KW-1185">Reference proteome</keyword>
<protein>
    <submittedName>
        <fullName evidence="5">Transcriptional regulator</fullName>
    </submittedName>
</protein>
<organism evidence="5 6">
    <name type="scientific">Bdellovibrio bacteriovorus</name>
    <dbReference type="NCBI Taxonomy" id="959"/>
    <lineage>
        <taxon>Bacteria</taxon>
        <taxon>Pseudomonadati</taxon>
        <taxon>Bdellovibrionota</taxon>
        <taxon>Bdellovibrionia</taxon>
        <taxon>Bdellovibrionales</taxon>
        <taxon>Pseudobdellovibrionaceae</taxon>
        <taxon>Bdellovibrio</taxon>
    </lineage>
</organism>
<dbReference type="PROSITE" id="PS01117">
    <property type="entry name" value="HTH_MARR_1"/>
    <property type="match status" value="1"/>
</dbReference>
<evidence type="ECO:0000256" key="2">
    <source>
        <dbReference type="ARBA" id="ARBA00023125"/>
    </source>
</evidence>
<dbReference type="CDD" id="cd00090">
    <property type="entry name" value="HTH_ARSR"/>
    <property type="match status" value="1"/>
</dbReference>
<dbReference type="PANTHER" id="PTHR42756:SF1">
    <property type="entry name" value="TRANSCRIPTIONAL REPRESSOR OF EMRAB OPERON"/>
    <property type="match status" value="1"/>
</dbReference>
<name>A0A150WNT8_BDEBC</name>
<comment type="caution">
    <text evidence="5">The sequence shown here is derived from an EMBL/GenBank/DDBJ whole genome shotgun (WGS) entry which is preliminary data.</text>
</comment>
<dbReference type="SMART" id="SM00347">
    <property type="entry name" value="HTH_MARR"/>
    <property type="match status" value="1"/>
</dbReference>
<keyword evidence="2" id="KW-0238">DNA-binding</keyword>
<sequence length="170" mass="19257">MAKLFIQELPSHEELQSSISRLHENSDPWVLYSNLQFLKVATELENQFDSFLAPYNLSSGRFTLLYILNDTPAGIIPSELSHRVGVTQATISGLINSMEKAELVKREMHEKDGRSFVIKLTDKGQTLIRELIPQWVPKVSSFWGQFSADERPLVSSILEKMVKHTGAITK</sequence>
<dbReference type="Proteomes" id="UP000075320">
    <property type="component" value="Unassembled WGS sequence"/>
</dbReference>
<evidence type="ECO:0000256" key="1">
    <source>
        <dbReference type="ARBA" id="ARBA00023015"/>
    </source>
</evidence>
<dbReference type="GO" id="GO:0003700">
    <property type="term" value="F:DNA-binding transcription factor activity"/>
    <property type="evidence" value="ECO:0007669"/>
    <property type="project" value="InterPro"/>
</dbReference>
<reference evidence="5 6" key="1">
    <citation type="submission" date="2016-03" db="EMBL/GenBank/DDBJ databases">
        <authorList>
            <person name="Ploux O."/>
        </authorList>
    </citation>
    <scope>NUCLEOTIDE SEQUENCE [LARGE SCALE GENOMIC DNA]</scope>
    <source>
        <strain evidence="5 6">R0</strain>
    </source>
</reference>
<keyword evidence="1" id="KW-0805">Transcription regulation</keyword>
<dbReference type="SUPFAM" id="SSF46785">
    <property type="entry name" value="Winged helix' DNA-binding domain"/>
    <property type="match status" value="1"/>
</dbReference>
<accession>A0A150WNT8</accession>
<dbReference type="Pfam" id="PF01047">
    <property type="entry name" value="MarR"/>
    <property type="match status" value="1"/>
</dbReference>
<dbReference type="OrthoDB" id="5292830at2"/>
<evidence type="ECO:0000259" key="4">
    <source>
        <dbReference type="PROSITE" id="PS50995"/>
    </source>
</evidence>
<evidence type="ECO:0000313" key="6">
    <source>
        <dbReference type="Proteomes" id="UP000075320"/>
    </source>
</evidence>
<dbReference type="Gene3D" id="1.10.10.10">
    <property type="entry name" value="Winged helix-like DNA-binding domain superfamily/Winged helix DNA-binding domain"/>
    <property type="match status" value="1"/>
</dbReference>
<dbReference type="PRINTS" id="PR00598">
    <property type="entry name" value="HTHMARR"/>
</dbReference>
<evidence type="ECO:0000313" key="5">
    <source>
        <dbReference type="EMBL" id="KYG65959.1"/>
    </source>
</evidence>
<dbReference type="PROSITE" id="PS50995">
    <property type="entry name" value="HTH_MARR_2"/>
    <property type="match status" value="1"/>
</dbReference>
<dbReference type="InterPro" id="IPR011991">
    <property type="entry name" value="ArsR-like_HTH"/>
</dbReference>
<evidence type="ECO:0000256" key="3">
    <source>
        <dbReference type="ARBA" id="ARBA00023163"/>
    </source>
</evidence>